<sequence length="277" mass="31061">MDTRDSLTETDMCDSFTAPAKPLSGHPGSSTVRSKGRKAVAAPRRPPPQKQVDAHAVKSLLDDLATTLKSVYDGRTECFGFENFAPPRRHEVDDDFDAQMRDLHVNPSKKKIRSWETQLRLWRGPVHKDSSSTTLDLSASTNIAVPRDALLSAVHAMERQLKKVLQSEQQHVIETAGYWLVNFKKVARFPKGKRQTEVYFVLDNPARPTTIESSTMARIDREAVRVLQALVHRCGGAVKQPPASKRRRRPRRRPKKDNSLKHALAKGRANDAKATSS</sequence>
<evidence type="ECO:0000313" key="3">
    <source>
        <dbReference type="Proteomes" id="UP000789595"/>
    </source>
</evidence>
<feature type="compositionally biased region" description="Basic residues" evidence="1">
    <location>
        <begin position="244"/>
        <end position="255"/>
    </location>
</feature>
<proteinExistence type="predicted"/>
<dbReference type="EMBL" id="CAKKNE010000001">
    <property type="protein sequence ID" value="CAH0366095.1"/>
    <property type="molecule type" value="Genomic_DNA"/>
</dbReference>
<accession>A0A8J2S8G1</accession>
<feature type="region of interest" description="Disordered" evidence="1">
    <location>
        <begin position="1"/>
        <end position="53"/>
    </location>
</feature>
<comment type="caution">
    <text evidence="2">The sequence shown here is derived from an EMBL/GenBank/DDBJ whole genome shotgun (WGS) entry which is preliminary data.</text>
</comment>
<name>A0A8J2S8G1_9STRA</name>
<keyword evidence="3" id="KW-1185">Reference proteome</keyword>
<organism evidence="2 3">
    <name type="scientific">Pelagomonas calceolata</name>
    <dbReference type="NCBI Taxonomy" id="35677"/>
    <lineage>
        <taxon>Eukaryota</taxon>
        <taxon>Sar</taxon>
        <taxon>Stramenopiles</taxon>
        <taxon>Ochrophyta</taxon>
        <taxon>Pelagophyceae</taxon>
        <taxon>Pelagomonadales</taxon>
        <taxon>Pelagomonadaceae</taxon>
        <taxon>Pelagomonas</taxon>
    </lineage>
</organism>
<dbReference type="Proteomes" id="UP000789595">
    <property type="component" value="Unassembled WGS sequence"/>
</dbReference>
<gene>
    <name evidence="2" type="ORF">PECAL_1P25690</name>
</gene>
<evidence type="ECO:0000256" key="1">
    <source>
        <dbReference type="SAM" id="MobiDB-lite"/>
    </source>
</evidence>
<dbReference type="AlphaFoldDB" id="A0A8J2S8G1"/>
<evidence type="ECO:0000313" key="2">
    <source>
        <dbReference type="EMBL" id="CAH0366095.1"/>
    </source>
</evidence>
<reference evidence="2" key="1">
    <citation type="submission" date="2021-11" db="EMBL/GenBank/DDBJ databases">
        <authorList>
            <consortium name="Genoscope - CEA"/>
            <person name="William W."/>
        </authorList>
    </citation>
    <scope>NUCLEOTIDE SEQUENCE</scope>
</reference>
<protein>
    <submittedName>
        <fullName evidence="2">Uncharacterized protein</fullName>
    </submittedName>
</protein>
<feature type="region of interest" description="Disordered" evidence="1">
    <location>
        <begin position="236"/>
        <end position="277"/>
    </location>
</feature>